<protein>
    <submittedName>
        <fullName evidence="5">Succinyldiaminopimelate aminotransferase</fullName>
    </submittedName>
</protein>
<dbReference type="Gene3D" id="3.90.1150.10">
    <property type="entry name" value="Aspartate Aminotransferase, domain 1"/>
    <property type="match status" value="1"/>
</dbReference>
<evidence type="ECO:0000259" key="4">
    <source>
        <dbReference type="Pfam" id="PF00155"/>
    </source>
</evidence>
<keyword evidence="6" id="KW-1185">Reference proteome</keyword>
<dbReference type="Pfam" id="PF00155">
    <property type="entry name" value="Aminotran_1_2"/>
    <property type="match status" value="1"/>
</dbReference>
<evidence type="ECO:0000256" key="2">
    <source>
        <dbReference type="ARBA" id="ARBA00022576"/>
    </source>
</evidence>
<dbReference type="GO" id="GO:0030170">
    <property type="term" value="F:pyridoxal phosphate binding"/>
    <property type="evidence" value="ECO:0007669"/>
    <property type="project" value="InterPro"/>
</dbReference>
<comment type="caution">
    <text evidence="5">The sequence shown here is derived from an EMBL/GenBank/DDBJ whole genome shotgun (WGS) entry which is preliminary data.</text>
</comment>
<comment type="cofactor">
    <cofactor evidence="1">
        <name>pyridoxal 5'-phosphate</name>
        <dbReference type="ChEBI" id="CHEBI:597326"/>
    </cofactor>
</comment>
<feature type="domain" description="Aminotransferase class I/classII large" evidence="4">
    <location>
        <begin position="29"/>
        <end position="365"/>
    </location>
</feature>
<dbReference type="Proteomes" id="UP000316196">
    <property type="component" value="Unassembled WGS sequence"/>
</dbReference>
<dbReference type="GO" id="GO:0008483">
    <property type="term" value="F:transaminase activity"/>
    <property type="evidence" value="ECO:0007669"/>
    <property type="project" value="UniProtKB-KW"/>
</dbReference>
<sequence length="369" mass="39779">MTIADRLPTFPWDTLAAARERAQSHPEGFIDLTVGSPVDPAPQVAIEALTRSSDAHGYPRVVGISDLQDAMGAYLRDRWRVTTEVGTLPVIGTKEFVAWLPTHLGLAGAADTVVVHPETAYPTYAVGAQLAGIDPVACDDPAVLDDRLAGRRAGLVWINSPANPHGAILSADELRAWVAWCREHGAVLASDECYGEFGWEDEPVSVLDPSITDDPTGVLAIFSESKRSNLAGYRAGFCAGDVGLISQLTEIRKHGGMMMPTPVQAAMAATLVEHRHVVEQKARYRDRRDTLRQALLADGWRIDHSEGGLYLWATRGDFTDGRAIVDHFAALGILVTPGDFYGDATHVRITLTATDDDIAGAAGRIVRNV</sequence>
<keyword evidence="2 5" id="KW-0032">Aminotransferase</keyword>
<dbReference type="InterPro" id="IPR015424">
    <property type="entry name" value="PyrdxlP-dep_Trfase"/>
</dbReference>
<dbReference type="OrthoDB" id="9813612at2"/>
<dbReference type="InterPro" id="IPR015421">
    <property type="entry name" value="PyrdxlP-dep_Trfase_major"/>
</dbReference>
<dbReference type="PANTHER" id="PTHR42832:SF3">
    <property type="entry name" value="L-GLUTAMINE--4-(METHYLSULFANYL)-2-OXOBUTANOATE AMINOTRANSFERASE"/>
    <property type="match status" value="1"/>
</dbReference>
<keyword evidence="3 5" id="KW-0808">Transferase</keyword>
<dbReference type="InterPro" id="IPR015422">
    <property type="entry name" value="PyrdxlP-dep_Trfase_small"/>
</dbReference>
<gene>
    <name evidence="5" type="ORF">FB460_0719</name>
</gene>
<dbReference type="RefSeq" id="WP_142092708.1">
    <property type="nucleotide sequence ID" value="NZ_BAAAMD010000001.1"/>
</dbReference>
<dbReference type="InterPro" id="IPR019880">
    <property type="entry name" value="OxyQ"/>
</dbReference>
<dbReference type="CDD" id="cd00609">
    <property type="entry name" value="AAT_like"/>
    <property type="match status" value="1"/>
</dbReference>
<dbReference type="Gene3D" id="3.40.640.10">
    <property type="entry name" value="Type I PLP-dependent aspartate aminotransferase-like (Major domain)"/>
    <property type="match status" value="1"/>
</dbReference>
<dbReference type="SUPFAM" id="SSF53383">
    <property type="entry name" value="PLP-dependent transferases"/>
    <property type="match status" value="1"/>
</dbReference>
<accession>A0A542ZRH7</accession>
<dbReference type="NCBIfam" id="TIGR03539">
    <property type="entry name" value="DapC_actino"/>
    <property type="match status" value="1"/>
</dbReference>
<proteinExistence type="predicted"/>
<evidence type="ECO:0000256" key="1">
    <source>
        <dbReference type="ARBA" id="ARBA00001933"/>
    </source>
</evidence>
<dbReference type="EMBL" id="VFOR01000001">
    <property type="protein sequence ID" value="TQL62927.1"/>
    <property type="molecule type" value="Genomic_DNA"/>
</dbReference>
<dbReference type="InterPro" id="IPR004839">
    <property type="entry name" value="Aminotransferase_I/II_large"/>
</dbReference>
<reference evidence="5 6" key="1">
    <citation type="submission" date="2019-06" db="EMBL/GenBank/DDBJ databases">
        <title>Sequencing the genomes of 1000 actinobacteria strains.</title>
        <authorList>
            <person name="Klenk H.-P."/>
        </authorList>
    </citation>
    <scope>NUCLEOTIDE SEQUENCE [LARGE SCALE GENOMIC DNA]</scope>
    <source>
        <strain evidence="5 6">DSM 8251</strain>
    </source>
</reference>
<evidence type="ECO:0000256" key="3">
    <source>
        <dbReference type="ARBA" id="ARBA00022679"/>
    </source>
</evidence>
<name>A0A542ZRH7_9ACTN</name>
<dbReference type="PANTHER" id="PTHR42832">
    <property type="entry name" value="AMINO ACID AMINOTRANSFERASE"/>
    <property type="match status" value="1"/>
</dbReference>
<dbReference type="InterPro" id="IPR050881">
    <property type="entry name" value="LL-DAP_aminotransferase"/>
</dbReference>
<organism evidence="5 6">
    <name type="scientific">Propioniferax innocua</name>
    <dbReference type="NCBI Taxonomy" id="1753"/>
    <lineage>
        <taxon>Bacteria</taxon>
        <taxon>Bacillati</taxon>
        <taxon>Actinomycetota</taxon>
        <taxon>Actinomycetes</taxon>
        <taxon>Propionibacteriales</taxon>
        <taxon>Propionibacteriaceae</taxon>
        <taxon>Propioniferax</taxon>
    </lineage>
</organism>
<evidence type="ECO:0000313" key="6">
    <source>
        <dbReference type="Proteomes" id="UP000316196"/>
    </source>
</evidence>
<dbReference type="AlphaFoldDB" id="A0A542ZRH7"/>
<evidence type="ECO:0000313" key="5">
    <source>
        <dbReference type="EMBL" id="TQL62927.1"/>
    </source>
</evidence>